<sequence>MNTSWVDWDSCSLRRLEAKCYASGWEFVLHTFQACATRRCSSMQFFVMNVRILSTHLVRPRLCSCHLDILARGCMFRSMHTSQRRRKGTIKTRQLNASKQHETYNTRT</sequence>
<evidence type="ECO:0000313" key="3">
    <source>
        <dbReference type="Proteomes" id="UP000054485"/>
    </source>
</evidence>
<dbReference type="AlphaFoldDB" id="A0A0D0B4Z5"/>
<name>A0A0D0B4Z5_9AGAM</name>
<accession>A0A0D0B4Z5</accession>
<dbReference type="EMBL" id="KN835134">
    <property type="protein sequence ID" value="KIK49136.1"/>
    <property type="molecule type" value="Genomic_DNA"/>
</dbReference>
<feature type="compositionally biased region" description="Basic and acidic residues" evidence="1">
    <location>
        <begin position="99"/>
        <end position="108"/>
    </location>
</feature>
<protein>
    <submittedName>
        <fullName evidence="2">Uncharacterized protein</fullName>
    </submittedName>
</protein>
<gene>
    <name evidence="2" type="ORF">CY34DRAFT_436257</name>
</gene>
<evidence type="ECO:0000256" key="1">
    <source>
        <dbReference type="SAM" id="MobiDB-lite"/>
    </source>
</evidence>
<proteinExistence type="predicted"/>
<reference evidence="3" key="2">
    <citation type="submission" date="2015-01" db="EMBL/GenBank/DDBJ databases">
        <title>Evolutionary Origins and Diversification of the Mycorrhizal Mutualists.</title>
        <authorList>
            <consortium name="DOE Joint Genome Institute"/>
            <consortium name="Mycorrhizal Genomics Consortium"/>
            <person name="Kohler A."/>
            <person name="Kuo A."/>
            <person name="Nagy L.G."/>
            <person name="Floudas D."/>
            <person name="Copeland A."/>
            <person name="Barry K.W."/>
            <person name="Cichocki N."/>
            <person name="Veneault-Fourrey C."/>
            <person name="LaButti K."/>
            <person name="Lindquist E.A."/>
            <person name="Lipzen A."/>
            <person name="Lundell T."/>
            <person name="Morin E."/>
            <person name="Murat C."/>
            <person name="Riley R."/>
            <person name="Ohm R."/>
            <person name="Sun H."/>
            <person name="Tunlid A."/>
            <person name="Henrissat B."/>
            <person name="Grigoriev I.V."/>
            <person name="Hibbett D.S."/>
            <person name="Martin F."/>
        </authorList>
    </citation>
    <scope>NUCLEOTIDE SEQUENCE [LARGE SCALE GENOMIC DNA]</scope>
    <source>
        <strain evidence="3">UH-Slu-Lm8-n1</strain>
    </source>
</reference>
<organism evidence="2 3">
    <name type="scientific">Suillus luteus UH-Slu-Lm8-n1</name>
    <dbReference type="NCBI Taxonomy" id="930992"/>
    <lineage>
        <taxon>Eukaryota</taxon>
        <taxon>Fungi</taxon>
        <taxon>Dikarya</taxon>
        <taxon>Basidiomycota</taxon>
        <taxon>Agaricomycotina</taxon>
        <taxon>Agaricomycetes</taxon>
        <taxon>Agaricomycetidae</taxon>
        <taxon>Boletales</taxon>
        <taxon>Suillineae</taxon>
        <taxon>Suillaceae</taxon>
        <taxon>Suillus</taxon>
    </lineage>
</organism>
<feature type="region of interest" description="Disordered" evidence="1">
    <location>
        <begin position="81"/>
        <end position="108"/>
    </location>
</feature>
<keyword evidence="3" id="KW-1185">Reference proteome</keyword>
<reference evidence="2 3" key="1">
    <citation type="submission" date="2014-04" db="EMBL/GenBank/DDBJ databases">
        <authorList>
            <consortium name="DOE Joint Genome Institute"/>
            <person name="Kuo A."/>
            <person name="Ruytinx J."/>
            <person name="Rineau F."/>
            <person name="Colpaert J."/>
            <person name="Kohler A."/>
            <person name="Nagy L.G."/>
            <person name="Floudas D."/>
            <person name="Copeland A."/>
            <person name="Barry K.W."/>
            <person name="Cichocki N."/>
            <person name="Veneault-Fourrey C."/>
            <person name="LaButti K."/>
            <person name="Lindquist E.A."/>
            <person name="Lipzen A."/>
            <person name="Lundell T."/>
            <person name="Morin E."/>
            <person name="Murat C."/>
            <person name="Sun H."/>
            <person name="Tunlid A."/>
            <person name="Henrissat B."/>
            <person name="Grigoriev I.V."/>
            <person name="Hibbett D.S."/>
            <person name="Martin F."/>
            <person name="Nordberg H.P."/>
            <person name="Cantor M.N."/>
            <person name="Hua S.X."/>
        </authorList>
    </citation>
    <scope>NUCLEOTIDE SEQUENCE [LARGE SCALE GENOMIC DNA]</scope>
    <source>
        <strain evidence="2 3">UH-Slu-Lm8-n1</strain>
    </source>
</reference>
<evidence type="ECO:0000313" key="2">
    <source>
        <dbReference type="EMBL" id="KIK49136.1"/>
    </source>
</evidence>
<dbReference type="InParanoid" id="A0A0D0B4Z5"/>
<dbReference type="Proteomes" id="UP000054485">
    <property type="component" value="Unassembled WGS sequence"/>
</dbReference>
<dbReference type="HOGENOM" id="CLU_2198745_0_0_1"/>